<comment type="caution">
    <text evidence="1">The sequence shown here is derived from an EMBL/GenBank/DDBJ whole genome shotgun (WGS) entry which is preliminary data.</text>
</comment>
<reference evidence="1 2" key="1">
    <citation type="journal article" date="2019" name="Sci. Data">
        <title>Hybrid genome assembly and annotation of Danionella translucida.</title>
        <authorList>
            <person name="Kadobianskyi M."/>
            <person name="Schulze L."/>
            <person name="Schuelke M."/>
            <person name="Judkewitz B."/>
        </authorList>
    </citation>
    <scope>NUCLEOTIDE SEQUENCE [LARGE SCALE GENOMIC DNA]</scope>
    <source>
        <strain evidence="1 2">Bolton</strain>
    </source>
</reference>
<evidence type="ECO:0000313" key="2">
    <source>
        <dbReference type="Proteomes" id="UP000316079"/>
    </source>
</evidence>
<keyword evidence="2" id="KW-1185">Reference proteome</keyword>
<evidence type="ECO:0000313" key="1">
    <source>
        <dbReference type="EMBL" id="TRY53781.1"/>
    </source>
</evidence>
<dbReference type="AlphaFoldDB" id="A0A553MKS6"/>
<name>A0A553MKS6_9TELE</name>
<feature type="non-terminal residue" evidence="1">
    <location>
        <position position="33"/>
    </location>
</feature>
<organism evidence="1 2">
    <name type="scientific">Danionella cerebrum</name>
    <dbReference type="NCBI Taxonomy" id="2873325"/>
    <lineage>
        <taxon>Eukaryota</taxon>
        <taxon>Metazoa</taxon>
        <taxon>Chordata</taxon>
        <taxon>Craniata</taxon>
        <taxon>Vertebrata</taxon>
        <taxon>Euteleostomi</taxon>
        <taxon>Actinopterygii</taxon>
        <taxon>Neopterygii</taxon>
        <taxon>Teleostei</taxon>
        <taxon>Ostariophysi</taxon>
        <taxon>Cypriniformes</taxon>
        <taxon>Danionidae</taxon>
        <taxon>Danioninae</taxon>
        <taxon>Danionella</taxon>
    </lineage>
</organism>
<sequence length="33" mass="3899">MKISEVLLFRVQLQIHEERAITEQTNGDSKKKE</sequence>
<gene>
    <name evidence="1" type="ORF">DNTS_032542</name>
</gene>
<proteinExistence type="predicted"/>
<dbReference type="EMBL" id="SRMA01027439">
    <property type="protein sequence ID" value="TRY53781.1"/>
    <property type="molecule type" value="Genomic_DNA"/>
</dbReference>
<accession>A0A553MKS6</accession>
<protein>
    <submittedName>
        <fullName evidence="1">Uncharacterized protein</fullName>
    </submittedName>
</protein>
<dbReference type="Proteomes" id="UP000316079">
    <property type="component" value="Unassembled WGS sequence"/>
</dbReference>